<reference evidence="1 2" key="1">
    <citation type="submission" date="2019-06" db="EMBL/GenBank/DDBJ databases">
        <title>Whole genome shotgun sequence of Brevibacillus parabrevis NBRC 12334.</title>
        <authorList>
            <person name="Hosoyama A."/>
            <person name="Uohara A."/>
            <person name="Ohji S."/>
            <person name="Ichikawa N."/>
        </authorList>
    </citation>
    <scope>NUCLEOTIDE SEQUENCE [LARGE SCALE GENOMIC DNA]</scope>
    <source>
        <strain evidence="1 2">NBRC 12334</strain>
    </source>
</reference>
<evidence type="ECO:0000313" key="2">
    <source>
        <dbReference type="Proteomes" id="UP000316882"/>
    </source>
</evidence>
<keyword evidence="2" id="KW-1185">Reference proteome</keyword>
<protein>
    <submittedName>
        <fullName evidence="1">Uncharacterized protein</fullName>
    </submittedName>
</protein>
<dbReference type="AlphaFoldDB" id="A0A4Y3PJH7"/>
<evidence type="ECO:0000313" key="1">
    <source>
        <dbReference type="EMBL" id="GEB33467.1"/>
    </source>
</evidence>
<dbReference type="EMBL" id="BJMH01000013">
    <property type="protein sequence ID" value="GEB33467.1"/>
    <property type="molecule type" value="Genomic_DNA"/>
</dbReference>
<proteinExistence type="predicted"/>
<dbReference type="Proteomes" id="UP000316882">
    <property type="component" value="Unassembled WGS sequence"/>
</dbReference>
<dbReference type="RefSeq" id="WP_122963786.1">
    <property type="nucleotide sequence ID" value="NZ_BJMH01000013.1"/>
</dbReference>
<organism evidence="1 2">
    <name type="scientific">Brevibacillus parabrevis</name>
    <dbReference type="NCBI Taxonomy" id="54914"/>
    <lineage>
        <taxon>Bacteria</taxon>
        <taxon>Bacillati</taxon>
        <taxon>Bacillota</taxon>
        <taxon>Bacilli</taxon>
        <taxon>Bacillales</taxon>
        <taxon>Paenibacillaceae</taxon>
        <taxon>Brevibacillus</taxon>
    </lineage>
</organism>
<gene>
    <name evidence="1" type="ORF">BPA01_30470</name>
</gene>
<accession>A0A4Y3PJH7</accession>
<sequence length="105" mass="11025">MITHSYLQTIRNDLLARITGGDILLNNTVSVPIHAASISQHPTAGVHDAIALEVSTQNVTSVSVITNAKIRTSTGVVVAEKTATIEMNGAQFVNLTFVVDVRGGA</sequence>
<comment type="caution">
    <text evidence="1">The sequence shown here is derived from an EMBL/GenBank/DDBJ whole genome shotgun (WGS) entry which is preliminary data.</text>
</comment>
<name>A0A4Y3PJH7_BREPA</name>
<dbReference type="GeneID" id="87611197"/>